<feature type="region of interest" description="Disordered" evidence="1">
    <location>
        <begin position="141"/>
        <end position="160"/>
    </location>
</feature>
<feature type="region of interest" description="Disordered" evidence="1">
    <location>
        <begin position="51"/>
        <end position="70"/>
    </location>
</feature>
<protein>
    <submittedName>
        <fullName evidence="2">CACTA en-spm transposon protein</fullName>
    </submittedName>
</protein>
<evidence type="ECO:0000256" key="1">
    <source>
        <dbReference type="SAM" id="MobiDB-lite"/>
    </source>
</evidence>
<comment type="caution">
    <text evidence="2">The sequence shown here is derived from an EMBL/GenBank/DDBJ whole genome shotgun (WGS) entry which is preliminary data.</text>
</comment>
<reference evidence="2 3" key="1">
    <citation type="submission" date="2019-08" db="EMBL/GenBank/DDBJ databases">
        <title>Draft genome sequences of two oriental melons (Cucumis melo L. var makuwa).</title>
        <authorList>
            <person name="Kwon S.-Y."/>
        </authorList>
    </citation>
    <scope>NUCLEOTIDE SEQUENCE [LARGE SCALE GENOMIC DNA]</scope>
    <source>
        <strain evidence="3">cv. Chang Bougi</strain>
        <tissue evidence="2">Leaf</tissue>
    </source>
</reference>
<feature type="compositionally biased region" description="Polar residues" evidence="1">
    <location>
        <begin position="54"/>
        <end position="64"/>
    </location>
</feature>
<evidence type="ECO:0000313" key="3">
    <source>
        <dbReference type="Proteomes" id="UP000321947"/>
    </source>
</evidence>
<name>A0A5D3DZ06_CUCMM</name>
<proteinExistence type="predicted"/>
<accession>A0A5D3DZ06</accession>
<dbReference type="EMBL" id="SSTD01001877">
    <property type="protein sequence ID" value="TYK28983.1"/>
    <property type="molecule type" value="Genomic_DNA"/>
</dbReference>
<evidence type="ECO:0000313" key="2">
    <source>
        <dbReference type="EMBL" id="TYK28983.1"/>
    </source>
</evidence>
<organism evidence="2 3">
    <name type="scientific">Cucumis melo var. makuwa</name>
    <name type="common">Oriental melon</name>
    <dbReference type="NCBI Taxonomy" id="1194695"/>
    <lineage>
        <taxon>Eukaryota</taxon>
        <taxon>Viridiplantae</taxon>
        <taxon>Streptophyta</taxon>
        <taxon>Embryophyta</taxon>
        <taxon>Tracheophyta</taxon>
        <taxon>Spermatophyta</taxon>
        <taxon>Magnoliopsida</taxon>
        <taxon>eudicotyledons</taxon>
        <taxon>Gunneridae</taxon>
        <taxon>Pentapetalae</taxon>
        <taxon>rosids</taxon>
        <taxon>fabids</taxon>
        <taxon>Cucurbitales</taxon>
        <taxon>Cucurbitaceae</taxon>
        <taxon>Benincaseae</taxon>
        <taxon>Cucumis</taxon>
    </lineage>
</organism>
<sequence>MWRVEIVVSHRVDDHIEDDTLCKSNVDLTIVERQVVRYVTDDFMDDVDEHLSHARSSTQPSATPTPRRRDRRVGRKYIEVVEGDLQWFFVLDFNDQAMNSDPEEARANPLNILVGRDEDWHFLYDHYMSRAFQEQSWTNKAAGQKQPYNHSSGLKSFLQR</sequence>
<dbReference type="AlphaFoldDB" id="A0A5D3DZ06"/>
<dbReference type="Proteomes" id="UP000321947">
    <property type="component" value="Unassembled WGS sequence"/>
</dbReference>
<gene>
    <name evidence="2" type="ORF">E5676_scaffold120G00810</name>
</gene>